<feature type="transmembrane region" description="Helical" evidence="1">
    <location>
        <begin position="79"/>
        <end position="99"/>
    </location>
</feature>
<evidence type="ECO:0000313" key="2">
    <source>
        <dbReference type="EMBL" id="GGT13694.1"/>
    </source>
</evidence>
<evidence type="ECO:0000256" key="1">
    <source>
        <dbReference type="SAM" id="Phobius"/>
    </source>
</evidence>
<sequence>MRKRLVDRLLGPAAYEGSPPLWLVTEGLVVAGVGAGLIVSAGVLSVLAGMSPSKTAGAVAVATAAVALYLLITRAGHVFVAGVAVLGALLASGVSGVVAEAVLTGAGRTQDVVVTTVAHEPAGNPAYYCSVRRQDGSPVEARLWRGCGPSVNPGDLIGMVYDPAGRVAPRGVDGPGSLVRGLAMTAVLLLAFTVLCLLAVVRSYRVPSTRSGQPSG</sequence>
<keyword evidence="1" id="KW-0472">Membrane</keyword>
<reference evidence="2" key="2">
    <citation type="submission" date="2020-09" db="EMBL/GenBank/DDBJ databases">
        <authorList>
            <person name="Sun Q."/>
            <person name="Ohkuma M."/>
        </authorList>
    </citation>
    <scope>NUCLEOTIDE SEQUENCE</scope>
    <source>
        <strain evidence="2">JCM 3172</strain>
    </source>
</reference>
<accession>A0A918GXR1</accession>
<comment type="caution">
    <text evidence="2">The sequence shown here is derived from an EMBL/GenBank/DDBJ whole genome shotgun (WGS) entry which is preliminary data.</text>
</comment>
<evidence type="ECO:0008006" key="4">
    <source>
        <dbReference type="Google" id="ProtNLM"/>
    </source>
</evidence>
<gene>
    <name evidence="2" type="ORF">GCM10014713_02810</name>
</gene>
<keyword evidence="3" id="KW-1185">Reference proteome</keyword>
<feature type="transmembrane region" description="Helical" evidence="1">
    <location>
        <begin position="182"/>
        <end position="201"/>
    </location>
</feature>
<keyword evidence="1" id="KW-0812">Transmembrane</keyword>
<proteinExistence type="predicted"/>
<name>A0A918GXR1_9ACTN</name>
<reference evidence="2" key="1">
    <citation type="journal article" date="2014" name="Int. J. Syst. Evol. Microbiol.">
        <title>Complete genome sequence of Corynebacterium casei LMG S-19264T (=DSM 44701T), isolated from a smear-ripened cheese.</title>
        <authorList>
            <consortium name="US DOE Joint Genome Institute (JGI-PGF)"/>
            <person name="Walter F."/>
            <person name="Albersmeier A."/>
            <person name="Kalinowski J."/>
            <person name="Ruckert C."/>
        </authorList>
    </citation>
    <scope>NUCLEOTIDE SEQUENCE</scope>
    <source>
        <strain evidence="2">JCM 3172</strain>
    </source>
</reference>
<protein>
    <recommendedName>
        <fullName evidence="4">DUF3592 domain-containing protein</fullName>
    </recommendedName>
</protein>
<dbReference type="Proteomes" id="UP000619486">
    <property type="component" value="Unassembled WGS sequence"/>
</dbReference>
<evidence type="ECO:0000313" key="3">
    <source>
        <dbReference type="Proteomes" id="UP000619486"/>
    </source>
</evidence>
<feature type="transmembrane region" description="Helical" evidence="1">
    <location>
        <begin position="21"/>
        <end position="49"/>
    </location>
</feature>
<feature type="transmembrane region" description="Helical" evidence="1">
    <location>
        <begin position="55"/>
        <end position="72"/>
    </location>
</feature>
<organism evidence="2 3">
    <name type="scientific">Streptomyces purpureus</name>
    <dbReference type="NCBI Taxonomy" id="1951"/>
    <lineage>
        <taxon>Bacteria</taxon>
        <taxon>Bacillati</taxon>
        <taxon>Actinomycetota</taxon>
        <taxon>Actinomycetes</taxon>
        <taxon>Kitasatosporales</taxon>
        <taxon>Streptomycetaceae</taxon>
        <taxon>Streptomyces</taxon>
    </lineage>
</organism>
<dbReference type="AlphaFoldDB" id="A0A918GXR1"/>
<keyword evidence="1" id="KW-1133">Transmembrane helix</keyword>
<dbReference type="EMBL" id="BMQQ01000001">
    <property type="protein sequence ID" value="GGT13694.1"/>
    <property type="molecule type" value="Genomic_DNA"/>
</dbReference>